<keyword evidence="1" id="KW-0167">Capsid protein</keyword>
<dbReference type="RefSeq" id="YP_010770161.1">
    <property type="nucleotide sequence ID" value="NC_074182.1"/>
</dbReference>
<proteinExistence type="predicted"/>
<dbReference type="Proteomes" id="UP000681550">
    <property type="component" value="Segment"/>
</dbReference>
<dbReference type="GO" id="GO:0019028">
    <property type="term" value="C:viral capsid"/>
    <property type="evidence" value="ECO:0007669"/>
    <property type="project" value="UniProtKB-KW"/>
</dbReference>
<accession>A0A8S5KZ83</accession>
<keyword evidence="2" id="KW-1185">Reference proteome</keyword>
<dbReference type="GeneID" id="80399391"/>
<protein>
    <submittedName>
        <fullName evidence="1">Coat protein</fullName>
    </submittedName>
</protein>
<dbReference type="EMBL" id="BK013575">
    <property type="protein sequence ID" value="DAD50616.1"/>
    <property type="molecule type" value="Genomic_RNA"/>
</dbReference>
<evidence type="ECO:0000313" key="1">
    <source>
        <dbReference type="EMBL" id="DAD50616.1"/>
    </source>
</evidence>
<name>A0A8S5KZ83_9VIRU</name>
<organism evidence="1 2">
    <name type="scientific">ssRNA phage SRR6960507_1</name>
    <dbReference type="NCBI Taxonomy" id="2786507"/>
    <lineage>
        <taxon>Viruses</taxon>
        <taxon>Riboviria</taxon>
        <taxon>Orthornavirae</taxon>
        <taxon>Lenarviricota</taxon>
        <taxon>Leviviricetes</taxon>
        <taxon>Timlovirales</taxon>
        <taxon>Blumeviridae</taxon>
        <taxon>Hehrovirus</taxon>
        <taxon>Hehrovirus borborohabitans</taxon>
    </lineage>
</organism>
<sequence length="163" mass="17539">MGSINLGYTDTPVDGVPALTFPRGVLNYSKDWREVDTSKPDEVILTNVTSPLDRGERIRLAVSRISNVYQNTGISESAKAPSSKGLSILCQLTNTLRCESALGNVDLPVSVHLVIKVPAHEDITAAVIETQLGRLLSGLYETGDTTTSRLSAIMRGSLMPIDL</sequence>
<reference evidence="1" key="1">
    <citation type="submission" date="2020-09" db="EMBL/GenBank/DDBJ databases">
        <title>Leviviricetes taxonomy.</title>
        <authorList>
            <person name="Stockdale S.R."/>
            <person name="Callanan J."/>
            <person name="Adriaenssens E.M."/>
            <person name="Kuhn J.H."/>
            <person name="Rumnieks J."/>
            <person name="Shkoporov A."/>
            <person name="Draper L.A."/>
            <person name="Ross P."/>
            <person name="Hill C."/>
        </authorList>
    </citation>
    <scope>NUCLEOTIDE SEQUENCE</scope>
</reference>
<gene>
    <name evidence="1" type="primary">SRR6960507_1_3</name>
</gene>
<evidence type="ECO:0000313" key="2">
    <source>
        <dbReference type="Proteomes" id="UP000681550"/>
    </source>
</evidence>
<dbReference type="KEGG" id="vg:80399391"/>
<keyword evidence="1" id="KW-0946">Virion</keyword>